<evidence type="ECO:0000256" key="1">
    <source>
        <dbReference type="ARBA" id="ARBA00004127"/>
    </source>
</evidence>
<accession>A0A6H2GTS7</accession>
<name>A0A6H2GTS7_9BACL</name>
<gene>
    <name evidence="3" type="ORF">HGI30_04145</name>
</gene>
<keyword evidence="2" id="KW-0472">Membrane</keyword>
<keyword evidence="4" id="KW-1185">Reference proteome</keyword>
<evidence type="ECO:0000313" key="3">
    <source>
        <dbReference type="EMBL" id="QJC50834.1"/>
    </source>
</evidence>
<dbReference type="KEGG" id="palr:HGI30_04145"/>
<keyword evidence="2" id="KW-1133">Transmembrane helix</keyword>
<organism evidence="3 4">
    <name type="scientific">Paenibacillus albicereus</name>
    <dbReference type="NCBI Taxonomy" id="2726185"/>
    <lineage>
        <taxon>Bacteria</taxon>
        <taxon>Bacillati</taxon>
        <taxon>Bacillota</taxon>
        <taxon>Bacilli</taxon>
        <taxon>Bacillales</taxon>
        <taxon>Paenibacillaceae</taxon>
        <taxon>Paenibacillus</taxon>
    </lineage>
</organism>
<feature type="transmembrane region" description="Helical" evidence="2">
    <location>
        <begin position="38"/>
        <end position="57"/>
    </location>
</feature>
<feature type="transmembrane region" description="Helical" evidence="2">
    <location>
        <begin position="96"/>
        <end position="112"/>
    </location>
</feature>
<proteinExistence type="predicted"/>
<comment type="subcellular location">
    <subcellularLocation>
        <location evidence="1">Endomembrane system</location>
        <topology evidence="1">Multi-pass membrane protein</topology>
    </subcellularLocation>
</comment>
<feature type="transmembrane region" description="Helical" evidence="2">
    <location>
        <begin position="69"/>
        <end position="90"/>
    </location>
</feature>
<dbReference type="SUPFAM" id="SSF103481">
    <property type="entry name" value="Multidrug resistance efflux transporter EmrE"/>
    <property type="match status" value="1"/>
</dbReference>
<protein>
    <recommendedName>
        <fullName evidence="5">EamA domain-containing protein</fullName>
    </recommendedName>
</protein>
<reference evidence="3 4" key="1">
    <citation type="submission" date="2020-04" db="EMBL/GenBank/DDBJ databases">
        <title>Novel Paenibacillus strain UniB2 isolated from commercial digestive syrup.</title>
        <authorList>
            <person name="Thorat V."/>
            <person name="Kirdat K."/>
            <person name="Tiwarekar B."/>
            <person name="Yadav A."/>
        </authorList>
    </citation>
    <scope>NUCLEOTIDE SEQUENCE [LARGE SCALE GENOMIC DNA]</scope>
    <source>
        <strain evidence="3 4">UniB2</strain>
    </source>
</reference>
<dbReference type="AlphaFoldDB" id="A0A6H2GTS7"/>
<dbReference type="InterPro" id="IPR037185">
    <property type="entry name" value="EmrE-like"/>
</dbReference>
<dbReference type="Proteomes" id="UP000502136">
    <property type="component" value="Chromosome"/>
</dbReference>
<dbReference type="RefSeq" id="WP_168906489.1">
    <property type="nucleotide sequence ID" value="NZ_CP051428.1"/>
</dbReference>
<sequence>MTVIWSLILLAAGLGAINAVFAYQGKHVDPAFWSALKYQLLLLPVMLGANLSIGSGIKLGLKAVPSLSFVLVAAKCLEILLSVGMGYLFFREVPGWKTWAGLAVIASGLLLMKQD</sequence>
<dbReference type="EMBL" id="CP051428">
    <property type="protein sequence ID" value="QJC50834.1"/>
    <property type="molecule type" value="Genomic_DNA"/>
</dbReference>
<evidence type="ECO:0008006" key="5">
    <source>
        <dbReference type="Google" id="ProtNLM"/>
    </source>
</evidence>
<keyword evidence="2" id="KW-0812">Transmembrane</keyword>
<evidence type="ECO:0000313" key="4">
    <source>
        <dbReference type="Proteomes" id="UP000502136"/>
    </source>
</evidence>
<evidence type="ECO:0000256" key="2">
    <source>
        <dbReference type="SAM" id="Phobius"/>
    </source>
</evidence>